<dbReference type="PANTHER" id="PTHR42659">
    <property type="entry name" value="XANTHINE DEHYDROGENASE SUBUNIT C-RELATED"/>
    <property type="match status" value="1"/>
</dbReference>
<dbReference type="Pfam" id="PF00941">
    <property type="entry name" value="FAD_binding_5"/>
    <property type="match status" value="1"/>
</dbReference>
<keyword evidence="2" id="KW-0274">FAD</keyword>
<dbReference type="EMBL" id="BROH01000013">
    <property type="protein sequence ID" value="GKY89634.1"/>
    <property type="molecule type" value="Genomic_DNA"/>
</dbReference>
<protein>
    <submittedName>
        <fullName evidence="5">Carbon monoxide dehydrogenase</fullName>
    </submittedName>
</protein>
<evidence type="ECO:0000256" key="1">
    <source>
        <dbReference type="ARBA" id="ARBA00022630"/>
    </source>
</evidence>
<evidence type="ECO:0000256" key="2">
    <source>
        <dbReference type="ARBA" id="ARBA00022827"/>
    </source>
</evidence>
<dbReference type="PANTHER" id="PTHR42659:SF2">
    <property type="entry name" value="XANTHINE DEHYDROGENASE SUBUNIT C-RELATED"/>
    <property type="match status" value="1"/>
</dbReference>
<dbReference type="InterPro" id="IPR005107">
    <property type="entry name" value="CO_DH_flav_C"/>
</dbReference>
<reference evidence="5" key="1">
    <citation type="journal article" date="2023" name="Int. J. Syst. Evol. Microbiol.">
        <title>Sinisalibacter aestuarii sp. nov., isolated from estuarine sediment of the Arakawa River.</title>
        <authorList>
            <person name="Arafat S.T."/>
            <person name="Hirano S."/>
            <person name="Sato A."/>
            <person name="Takeuchi K."/>
            <person name="Yasuda T."/>
            <person name="Terahara T."/>
            <person name="Hamada M."/>
            <person name="Kobayashi T."/>
        </authorList>
    </citation>
    <scope>NUCLEOTIDE SEQUENCE</scope>
    <source>
        <strain evidence="5">B-399</strain>
    </source>
</reference>
<organism evidence="5 6">
    <name type="scientific">Sinisalibacter aestuarii</name>
    <dbReference type="NCBI Taxonomy" id="2949426"/>
    <lineage>
        <taxon>Bacteria</taxon>
        <taxon>Pseudomonadati</taxon>
        <taxon>Pseudomonadota</taxon>
        <taxon>Alphaproteobacteria</taxon>
        <taxon>Rhodobacterales</taxon>
        <taxon>Roseobacteraceae</taxon>
        <taxon>Sinisalibacter</taxon>
    </lineage>
</organism>
<dbReference type="InterPro" id="IPR002346">
    <property type="entry name" value="Mopterin_DH_FAD-bd"/>
</dbReference>
<name>A0ABQ5LXH7_9RHOB</name>
<accession>A0ABQ5LXH7</accession>
<dbReference type="Gene3D" id="3.30.465.10">
    <property type="match status" value="1"/>
</dbReference>
<dbReference type="InterPro" id="IPR051312">
    <property type="entry name" value="Diverse_Substr_Oxidored"/>
</dbReference>
<dbReference type="InterPro" id="IPR016169">
    <property type="entry name" value="FAD-bd_PCMH_sub2"/>
</dbReference>
<dbReference type="InterPro" id="IPR016167">
    <property type="entry name" value="FAD-bd_PCMH_sub1"/>
</dbReference>
<dbReference type="InterPro" id="IPR036318">
    <property type="entry name" value="FAD-bd_PCMH-like_sf"/>
</dbReference>
<gene>
    <name evidence="5" type="ORF">STA1M1_35030</name>
</gene>
<comment type="caution">
    <text evidence="5">The sequence shown here is derived from an EMBL/GenBank/DDBJ whole genome shotgun (WGS) entry which is preliminary data.</text>
</comment>
<keyword evidence="6" id="KW-1185">Reference proteome</keyword>
<dbReference type="SUPFAM" id="SSF56176">
    <property type="entry name" value="FAD-binding/transporter-associated domain-like"/>
    <property type="match status" value="1"/>
</dbReference>
<evidence type="ECO:0000256" key="3">
    <source>
        <dbReference type="ARBA" id="ARBA00023002"/>
    </source>
</evidence>
<sequence length="292" mass="30747">MRNLDYLEPESLDEALRMLADYGDEAAVFAGGTALLLAMRQRMLAPGIVVALGGLSALRGIGYTPEAGLRIGALSRHSEIARADIVREHYPVLAKVAAGLANPQVRNQGTIGGNLCYGDPATDPPSVLVALDAELEIAGRSGTRRVAMADFLVDYFTTALEPGEILTAIHLPPVTPGRVGHYKRHLRTPAEHRPVANVALTLTERGGLWDDVRLVIGAATPVAQSMARAAAALTGQAITLDLAAEAARIAAEDLTPVSDARGSAAFRRQVVRATVRRIVAEAAGLDWSEAAA</sequence>
<dbReference type="Gene3D" id="3.30.43.10">
    <property type="entry name" value="Uridine Diphospho-n-acetylenolpyruvylglucosamine Reductase, domain 2"/>
    <property type="match status" value="1"/>
</dbReference>
<dbReference type="RefSeq" id="WP_281843658.1">
    <property type="nucleotide sequence ID" value="NZ_BROH01000013.1"/>
</dbReference>
<dbReference type="InterPro" id="IPR016166">
    <property type="entry name" value="FAD-bd_PCMH"/>
</dbReference>
<dbReference type="SUPFAM" id="SSF55447">
    <property type="entry name" value="CO dehydrogenase flavoprotein C-terminal domain-like"/>
    <property type="match status" value="1"/>
</dbReference>
<dbReference type="InterPro" id="IPR036683">
    <property type="entry name" value="CO_DH_flav_C_dom_sf"/>
</dbReference>
<evidence type="ECO:0000313" key="6">
    <source>
        <dbReference type="Proteomes" id="UP001144205"/>
    </source>
</evidence>
<feature type="domain" description="FAD-binding PCMH-type" evidence="4">
    <location>
        <begin position="1"/>
        <end position="176"/>
    </location>
</feature>
<dbReference type="Gene3D" id="3.30.390.50">
    <property type="entry name" value="CO dehydrogenase flavoprotein, C-terminal domain"/>
    <property type="match status" value="1"/>
</dbReference>
<dbReference type="SMART" id="SM01092">
    <property type="entry name" value="CO_deh_flav_C"/>
    <property type="match status" value="1"/>
</dbReference>
<dbReference type="Proteomes" id="UP001144205">
    <property type="component" value="Unassembled WGS sequence"/>
</dbReference>
<evidence type="ECO:0000259" key="4">
    <source>
        <dbReference type="PROSITE" id="PS51387"/>
    </source>
</evidence>
<evidence type="ECO:0000313" key="5">
    <source>
        <dbReference type="EMBL" id="GKY89634.1"/>
    </source>
</evidence>
<keyword evidence="1" id="KW-0285">Flavoprotein</keyword>
<dbReference type="Pfam" id="PF03450">
    <property type="entry name" value="CO_deh_flav_C"/>
    <property type="match status" value="1"/>
</dbReference>
<keyword evidence="3" id="KW-0560">Oxidoreductase</keyword>
<dbReference type="PROSITE" id="PS51387">
    <property type="entry name" value="FAD_PCMH"/>
    <property type="match status" value="1"/>
</dbReference>
<proteinExistence type="predicted"/>